<keyword evidence="2" id="KW-1185">Reference proteome</keyword>
<dbReference type="Proteomes" id="UP001595636">
    <property type="component" value="Unassembled WGS sequence"/>
</dbReference>
<sequence>LARHLHLSVIWFVKERADFVSCRRQQRRRTIPIALNPVNSELHEKANEFDKCLICKEGEK</sequence>
<organism evidence="1 2">
    <name type="scientific">Vogesella amnigena</name>
    <dbReference type="NCBI Taxonomy" id="1507449"/>
    <lineage>
        <taxon>Bacteria</taxon>
        <taxon>Pseudomonadati</taxon>
        <taxon>Pseudomonadota</taxon>
        <taxon>Betaproteobacteria</taxon>
        <taxon>Neisseriales</taxon>
        <taxon>Chromobacteriaceae</taxon>
        <taxon>Vogesella</taxon>
    </lineage>
</organism>
<reference evidence="2" key="1">
    <citation type="journal article" date="2019" name="Int. J. Syst. Evol. Microbiol.">
        <title>The Global Catalogue of Microorganisms (GCM) 10K type strain sequencing project: providing services to taxonomists for standard genome sequencing and annotation.</title>
        <authorList>
            <consortium name="The Broad Institute Genomics Platform"/>
            <consortium name="The Broad Institute Genome Sequencing Center for Infectious Disease"/>
            <person name="Wu L."/>
            <person name="Ma J."/>
        </authorList>
    </citation>
    <scope>NUCLEOTIDE SEQUENCE [LARGE SCALE GENOMIC DNA]</scope>
    <source>
        <strain evidence="2">KCTC 42195</strain>
    </source>
</reference>
<evidence type="ECO:0000313" key="2">
    <source>
        <dbReference type="Proteomes" id="UP001595636"/>
    </source>
</evidence>
<dbReference type="RefSeq" id="WP_390280787.1">
    <property type="nucleotide sequence ID" value="NZ_JBHRYH010000045.1"/>
</dbReference>
<name>A0ABV7TX55_9NEIS</name>
<accession>A0ABV7TX55</accession>
<protein>
    <submittedName>
        <fullName evidence="1">Uncharacterized protein</fullName>
    </submittedName>
</protein>
<feature type="non-terminal residue" evidence="1">
    <location>
        <position position="1"/>
    </location>
</feature>
<proteinExistence type="predicted"/>
<gene>
    <name evidence="1" type="ORF">ACFOKJ_14310</name>
</gene>
<evidence type="ECO:0000313" key="1">
    <source>
        <dbReference type="EMBL" id="MFC3627288.1"/>
    </source>
</evidence>
<comment type="caution">
    <text evidence="1">The sequence shown here is derived from an EMBL/GenBank/DDBJ whole genome shotgun (WGS) entry which is preliminary data.</text>
</comment>
<dbReference type="EMBL" id="JBHRYH010000045">
    <property type="protein sequence ID" value="MFC3627288.1"/>
    <property type="molecule type" value="Genomic_DNA"/>
</dbReference>